<dbReference type="GO" id="GO:0016747">
    <property type="term" value="F:acyltransferase activity, transferring groups other than amino-acyl groups"/>
    <property type="evidence" value="ECO:0007669"/>
    <property type="project" value="InterPro"/>
</dbReference>
<dbReference type="AlphaFoldDB" id="A0A644VRL4"/>
<organism evidence="2">
    <name type="scientific">bioreactor metagenome</name>
    <dbReference type="NCBI Taxonomy" id="1076179"/>
    <lineage>
        <taxon>unclassified sequences</taxon>
        <taxon>metagenomes</taxon>
        <taxon>ecological metagenomes</taxon>
    </lineage>
</organism>
<feature type="domain" description="N-acetyltransferase" evidence="1">
    <location>
        <begin position="1"/>
        <end position="163"/>
    </location>
</feature>
<dbReference type="Gene3D" id="3.40.630.30">
    <property type="match status" value="1"/>
</dbReference>
<comment type="caution">
    <text evidence="2">The sequence shown here is derived from an EMBL/GenBank/DDBJ whole genome shotgun (WGS) entry which is preliminary data.</text>
</comment>
<evidence type="ECO:0000313" key="2">
    <source>
        <dbReference type="EMBL" id="MPL93162.1"/>
    </source>
</evidence>
<proteinExistence type="predicted"/>
<accession>A0A644VRL4</accession>
<dbReference type="EMBL" id="VSSQ01000382">
    <property type="protein sequence ID" value="MPL93162.1"/>
    <property type="molecule type" value="Genomic_DNA"/>
</dbReference>
<dbReference type="CDD" id="cd04301">
    <property type="entry name" value="NAT_SF"/>
    <property type="match status" value="1"/>
</dbReference>
<sequence length="163" mass="18568">MITRKAKTIDLPDIVGLFTGAVRKLKDDGIEQWDEIYPDKGILEEDIVSGQMYLCEIQKTIASAFTLNCNCEAEYGNGKWRFDGSYMVVHRLCVNPSLQNQGIGTKTMIIVEDMLRVHGIKAARLDAFSLNPHALKTYEKLGYRKVGEVNWRKGLFYLYEKAL</sequence>
<evidence type="ECO:0000259" key="1">
    <source>
        <dbReference type="PROSITE" id="PS51186"/>
    </source>
</evidence>
<gene>
    <name evidence="2" type="ORF">SDC9_39288</name>
</gene>
<dbReference type="InterPro" id="IPR000182">
    <property type="entry name" value="GNAT_dom"/>
</dbReference>
<dbReference type="Pfam" id="PF13673">
    <property type="entry name" value="Acetyltransf_10"/>
    <property type="match status" value="1"/>
</dbReference>
<dbReference type="SUPFAM" id="SSF55729">
    <property type="entry name" value="Acyl-CoA N-acyltransferases (Nat)"/>
    <property type="match status" value="1"/>
</dbReference>
<dbReference type="PROSITE" id="PS51186">
    <property type="entry name" value="GNAT"/>
    <property type="match status" value="1"/>
</dbReference>
<reference evidence="2" key="1">
    <citation type="submission" date="2019-08" db="EMBL/GenBank/DDBJ databases">
        <authorList>
            <person name="Kucharzyk K."/>
            <person name="Murdoch R.W."/>
            <person name="Higgins S."/>
            <person name="Loffler F."/>
        </authorList>
    </citation>
    <scope>NUCLEOTIDE SEQUENCE</scope>
</reference>
<protein>
    <recommendedName>
        <fullName evidence="1">N-acetyltransferase domain-containing protein</fullName>
    </recommendedName>
</protein>
<dbReference type="InterPro" id="IPR016181">
    <property type="entry name" value="Acyl_CoA_acyltransferase"/>
</dbReference>
<name>A0A644VRL4_9ZZZZ</name>